<dbReference type="PROSITE" id="PS50005">
    <property type="entry name" value="TPR"/>
    <property type="match status" value="4"/>
</dbReference>
<proteinExistence type="predicted"/>
<sequence length="289" mass="32486">MPKPIYVLLCLSLWAGWSSVLPAWGQAIIPYTLELEQKALEEEGLTLARQAAQLAQFQQFQPALARAQLATQLVPDNADAWFLLGRLQLQAGEFDRSITTLQKAQSLEPKNALILFTLGSVHFQMEDYQAVVRYTQEGLKIEPNRLEALFDLGNAYYKLNRWSEAIAQYKKAIKQDESFWPGINNIGLIQYEQGQADRAISNWRKAVSLEPDAAEPQLALAVALYAKGDRRQGLKIGSEALKHDPAYADLEFLALNLWGERLLADTKAFLETPQIQQVLEQAARSDLES</sequence>
<evidence type="ECO:0000256" key="1">
    <source>
        <dbReference type="ARBA" id="ARBA00022737"/>
    </source>
</evidence>
<keyword evidence="2 3" id="KW-0802">TPR repeat</keyword>
<organism evidence="4 5">
    <name type="scientific">Roseofilum casamattae BLCC-M143</name>
    <dbReference type="NCBI Taxonomy" id="3022442"/>
    <lineage>
        <taxon>Bacteria</taxon>
        <taxon>Bacillati</taxon>
        <taxon>Cyanobacteriota</taxon>
        <taxon>Cyanophyceae</taxon>
        <taxon>Desertifilales</taxon>
        <taxon>Desertifilaceae</taxon>
        <taxon>Roseofilum</taxon>
        <taxon>Roseofilum casamattae</taxon>
    </lineage>
</organism>
<keyword evidence="1" id="KW-0677">Repeat</keyword>
<dbReference type="PANTHER" id="PTHR44858:SF1">
    <property type="entry name" value="UDP-N-ACETYLGLUCOSAMINE--PEPTIDE N-ACETYLGLUCOSAMINYLTRANSFERASE SPINDLY-RELATED"/>
    <property type="match status" value="1"/>
</dbReference>
<evidence type="ECO:0000313" key="4">
    <source>
        <dbReference type="EMBL" id="MDJ1185145.1"/>
    </source>
</evidence>
<dbReference type="Gene3D" id="1.25.40.10">
    <property type="entry name" value="Tetratricopeptide repeat domain"/>
    <property type="match status" value="2"/>
</dbReference>
<dbReference type="PANTHER" id="PTHR44858">
    <property type="entry name" value="TETRATRICOPEPTIDE REPEAT PROTEIN 6"/>
    <property type="match status" value="1"/>
</dbReference>
<dbReference type="Pfam" id="PF13414">
    <property type="entry name" value="TPR_11"/>
    <property type="match status" value="1"/>
</dbReference>
<feature type="repeat" description="TPR" evidence="3">
    <location>
        <begin position="112"/>
        <end position="145"/>
    </location>
</feature>
<dbReference type="Proteomes" id="UP001232992">
    <property type="component" value="Unassembled WGS sequence"/>
</dbReference>
<dbReference type="Pfam" id="PF14559">
    <property type="entry name" value="TPR_19"/>
    <property type="match status" value="1"/>
</dbReference>
<dbReference type="SUPFAM" id="SSF48452">
    <property type="entry name" value="TPR-like"/>
    <property type="match status" value="1"/>
</dbReference>
<evidence type="ECO:0000256" key="3">
    <source>
        <dbReference type="PROSITE-ProRule" id="PRU00339"/>
    </source>
</evidence>
<feature type="repeat" description="TPR" evidence="3">
    <location>
        <begin position="146"/>
        <end position="179"/>
    </location>
</feature>
<feature type="repeat" description="TPR" evidence="3">
    <location>
        <begin position="180"/>
        <end position="213"/>
    </location>
</feature>
<dbReference type="InterPro" id="IPR050498">
    <property type="entry name" value="Ycf3"/>
</dbReference>
<dbReference type="PROSITE" id="PS50293">
    <property type="entry name" value="TPR_REGION"/>
    <property type="match status" value="1"/>
</dbReference>
<keyword evidence="5" id="KW-1185">Reference proteome</keyword>
<gene>
    <name evidence="4" type="ORF">PMH09_18310</name>
</gene>
<evidence type="ECO:0000256" key="2">
    <source>
        <dbReference type="ARBA" id="ARBA00022803"/>
    </source>
</evidence>
<dbReference type="InterPro" id="IPR019734">
    <property type="entry name" value="TPR_rpt"/>
</dbReference>
<feature type="repeat" description="TPR" evidence="3">
    <location>
        <begin position="78"/>
        <end position="111"/>
    </location>
</feature>
<name>A0ABT7C111_9CYAN</name>
<reference evidence="4 5" key="1">
    <citation type="submission" date="2023-01" db="EMBL/GenBank/DDBJ databases">
        <title>Novel diversity within Roseofilum (Cyanobacteria; Desertifilaceae) from marine benthic mats with descriptions of four novel species.</title>
        <authorList>
            <person name="Wang Y."/>
            <person name="Berthold D.E."/>
            <person name="Hu J."/>
            <person name="Lefler F.W."/>
            <person name="Laughinghouse H.D. IV."/>
        </authorList>
    </citation>
    <scope>NUCLEOTIDE SEQUENCE [LARGE SCALE GENOMIC DNA]</scope>
    <source>
        <strain evidence="4 5">BLCC-M143</strain>
    </source>
</reference>
<comment type="caution">
    <text evidence="4">The sequence shown here is derived from an EMBL/GenBank/DDBJ whole genome shotgun (WGS) entry which is preliminary data.</text>
</comment>
<dbReference type="EMBL" id="JAQOSQ010000027">
    <property type="protein sequence ID" value="MDJ1185145.1"/>
    <property type="molecule type" value="Genomic_DNA"/>
</dbReference>
<evidence type="ECO:0000313" key="5">
    <source>
        <dbReference type="Proteomes" id="UP001232992"/>
    </source>
</evidence>
<dbReference type="RefSeq" id="WP_283759794.1">
    <property type="nucleotide sequence ID" value="NZ_JAQOSQ010000027.1"/>
</dbReference>
<protein>
    <submittedName>
        <fullName evidence="4">Tetratricopeptide repeat protein</fullName>
    </submittedName>
</protein>
<accession>A0ABT7C111</accession>
<dbReference type="InterPro" id="IPR011990">
    <property type="entry name" value="TPR-like_helical_dom_sf"/>
</dbReference>
<dbReference type="SMART" id="SM00028">
    <property type="entry name" value="TPR"/>
    <property type="match status" value="6"/>
</dbReference>